<dbReference type="EMBL" id="JBEPLY010000006">
    <property type="protein sequence ID" value="MET3600176.1"/>
    <property type="molecule type" value="Genomic_DNA"/>
</dbReference>
<dbReference type="Proteomes" id="UP001549164">
    <property type="component" value="Unassembled WGS sequence"/>
</dbReference>
<organism evidence="1 2">
    <name type="scientific">Martelella mangrovi</name>
    <dbReference type="NCBI Taxonomy" id="1397477"/>
    <lineage>
        <taxon>Bacteria</taxon>
        <taxon>Pseudomonadati</taxon>
        <taxon>Pseudomonadota</taxon>
        <taxon>Alphaproteobacteria</taxon>
        <taxon>Hyphomicrobiales</taxon>
        <taxon>Aurantimonadaceae</taxon>
        <taxon>Martelella</taxon>
    </lineage>
</organism>
<evidence type="ECO:0000313" key="2">
    <source>
        <dbReference type="Proteomes" id="UP001549164"/>
    </source>
</evidence>
<comment type="caution">
    <text evidence="1">The sequence shown here is derived from an EMBL/GenBank/DDBJ whole genome shotgun (WGS) entry which is preliminary data.</text>
</comment>
<evidence type="ECO:0000313" key="1">
    <source>
        <dbReference type="EMBL" id="MET3600176.1"/>
    </source>
</evidence>
<proteinExistence type="predicted"/>
<gene>
    <name evidence="1" type="ORF">ABID12_002121</name>
</gene>
<keyword evidence="2" id="KW-1185">Reference proteome</keyword>
<name>A0ABV2IB80_9HYPH</name>
<accession>A0ABV2IB80</accession>
<reference evidence="1 2" key="1">
    <citation type="submission" date="2024-06" db="EMBL/GenBank/DDBJ databases">
        <title>Genomic Encyclopedia of Type Strains, Phase IV (KMG-IV): sequencing the most valuable type-strain genomes for metagenomic binning, comparative biology and taxonomic classification.</title>
        <authorList>
            <person name="Goeker M."/>
        </authorList>
    </citation>
    <scope>NUCLEOTIDE SEQUENCE [LARGE SCALE GENOMIC DNA]</scope>
    <source>
        <strain evidence="1 2">DSM 28102</strain>
    </source>
</reference>
<sequence>MFVNAVFVLLPAPDVSENVGNLFAFDGPCHR</sequence>
<protein>
    <submittedName>
        <fullName evidence="1">Uncharacterized protein</fullName>
    </submittedName>
</protein>